<dbReference type="InterPro" id="IPR001466">
    <property type="entry name" value="Beta-lactam-related"/>
</dbReference>
<dbReference type="InterPro" id="IPR051478">
    <property type="entry name" value="Beta-lactamase-like_AB/R"/>
</dbReference>
<keyword evidence="4" id="KW-1185">Reference proteome</keyword>
<dbReference type="EMBL" id="LVXG01000034">
    <property type="protein sequence ID" value="OQP44835.1"/>
    <property type="molecule type" value="Genomic_DNA"/>
</dbReference>
<protein>
    <recommendedName>
        <fullName evidence="2">Beta-lactamase-related domain-containing protein</fullName>
    </recommendedName>
</protein>
<name>A0A1V9EFY3_9BACT</name>
<dbReference type="STRING" id="354355.SAMN05660816_05944"/>
<dbReference type="SUPFAM" id="SSF56601">
    <property type="entry name" value="beta-lactamase/transpeptidase-like"/>
    <property type="match status" value="1"/>
</dbReference>
<dbReference type="PANTHER" id="PTHR22935:SF95">
    <property type="entry name" value="BETA-LACTAMASE-LIKE 1-RELATED"/>
    <property type="match status" value="1"/>
</dbReference>
<dbReference type="OrthoDB" id="9793489at2"/>
<evidence type="ECO:0000313" key="3">
    <source>
        <dbReference type="EMBL" id="OQP44835.1"/>
    </source>
</evidence>
<reference evidence="4" key="1">
    <citation type="submission" date="2016-04" db="EMBL/GenBank/DDBJ databases">
        <authorList>
            <person name="Chen L."/>
            <person name="Zhuang W."/>
            <person name="Wang G."/>
        </authorList>
    </citation>
    <scope>NUCLEOTIDE SEQUENCE [LARGE SCALE GENOMIC DNA]</scope>
    <source>
        <strain evidence="4">17621</strain>
    </source>
</reference>
<dbReference type="AlphaFoldDB" id="A0A1V9EFY3"/>
<dbReference type="Proteomes" id="UP000192610">
    <property type="component" value="Unassembled WGS sequence"/>
</dbReference>
<dbReference type="Gene3D" id="3.40.710.10">
    <property type="entry name" value="DD-peptidase/beta-lactamase superfamily"/>
    <property type="match status" value="1"/>
</dbReference>
<sequence length="335" mass="37640">MYPKILEKIADTLNRLPDQTQVSIALVRNKQVAYQGMISQDGNIDYIDNYTSAFEIGSITKAFTGNVLAQLIIEKKVDPDDPAQKYLPFPLLNSPSFTLKQLALHTAGLPRMPHDFDTQPNYDKTNPFKNYTEEQLISYLTQHLRLDSQPGEKHLYSNLGAGLLSYIISKIERKPFAKVVRERIFIPLKMNHSTFDIREVKAEMVRGIDEHDNFCSHWDGGVLNGCLGIISTAEDLSKFAIMTCDSGNTAASLQATETFPINDLQSCNLGWYELHIMPEDIRMQGLNGGTGGYGASILANRARNCSVILLSNISPDRYMQLIYPLVKELFIELSK</sequence>
<gene>
    <name evidence="3" type="ORF">A4H97_10770</name>
</gene>
<dbReference type="Pfam" id="PF00144">
    <property type="entry name" value="Beta-lactamase"/>
    <property type="match status" value="1"/>
</dbReference>
<dbReference type="PANTHER" id="PTHR22935">
    <property type="entry name" value="PENICILLIN-BINDING PROTEIN"/>
    <property type="match status" value="1"/>
</dbReference>
<evidence type="ECO:0000256" key="1">
    <source>
        <dbReference type="ARBA" id="ARBA00038473"/>
    </source>
</evidence>
<evidence type="ECO:0000313" key="4">
    <source>
        <dbReference type="Proteomes" id="UP000192610"/>
    </source>
</evidence>
<proteinExistence type="inferred from homology"/>
<dbReference type="InterPro" id="IPR012338">
    <property type="entry name" value="Beta-lactam/transpept-like"/>
</dbReference>
<comment type="caution">
    <text evidence="3">The sequence shown here is derived from an EMBL/GenBank/DDBJ whole genome shotgun (WGS) entry which is preliminary data.</text>
</comment>
<dbReference type="RefSeq" id="WP_081202888.1">
    <property type="nucleotide sequence ID" value="NZ_FOCZ01000016.1"/>
</dbReference>
<evidence type="ECO:0000259" key="2">
    <source>
        <dbReference type="Pfam" id="PF00144"/>
    </source>
</evidence>
<feature type="domain" description="Beta-lactamase-related" evidence="2">
    <location>
        <begin position="23"/>
        <end position="319"/>
    </location>
</feature>
<accession>A0A1V9EFY3</accession>
<organism evidence="3 4">
    <name type="scientific">Niastella yeongjuensis</name>
    <dbReference type="NCBI Taxonomy" id="354355"/>
    <lineage>
        <taxon>Bacteria</taxon>
        <taxon>Pseudomonadati</taxon>
        <taxon>Bacteroidota</taxon>
        <taxon>Chitinophagia</taxon>
        <taxon>Chitinophagales</taxon>
        <taxon>Chitinophagaceae</taxon>
        <taxon>Niastella</taxon>
    </lineage>
</organism>
<comment type="similarity">
    <text evidence="1">Belongs to the beta-lactamase family.</text>
</comment>